<protein>
    <submittedName>
        <fullName evidence="2">Uncharacterized protein</fullName>
    </submittedName>
</protein>
<dbReference type="AlphaFoldDB" id="A0AA40B2R1"/>
<reference evidence="2" key="1">
    <citation type="submission" date="2023-06" db="EMBL/GenBank/DDBJ databases">
        <title>Genome-scale phylogeny and comparative genomics of the fungal order Sordariales.</title>
        <authorList>
            <consortium name="Lawrence Berkeley National Laboratory"/>
            <person name="Hensen N."/>
            <person name="Bonometti L."/>
            <person name="Westerberg I."/>
            <person name="Brannstrom I.O."/>
            <person name="Guillou S."/>
            <person name="Cros-Aarteil S."/>
            <person name="Calhoun S."/>
            <person name="Haridas S."/>
            <person name="Kuo A."/>
            <person name="Mondo S."/>
            <person name="Pangilinan J."/>
            <person name="Riley R."/>
            <person name="Labutti K."/>
            <person name="Andreopoulos B."/>
            <person name="Lipzen A."/>
            <person name="Chen C."/>
            <person name="Yanf M."/>
            <person name="Daum C."/>
            <person name="Ng V."/>
            <person name="Clum A."/>
            <person name="Steindorff A."/>
            <person name="Ohm R."/>
            <person name="Martin F."/>
            <person name="Silar P."/>
            <person name="Natvig D."/>
            <person name="Lalanne C."/>
            <person name="Gautier V."/>
            <person name="Ament-Velasquez S.L."/>
            <person name="Kruys A."/>
            <person name="Hutchinson M.I."/>
            <person name="Powell A.J."/>
            <person name="Barry K."/>
            <person name="Miller A.N."/>
            <person name="Grigoriev I.V."/>
            <person name="Debuchy R."/>
            <person name="Gladieux P."/>
            <person name="Thoren M.H."/>
            <person name="Johannesson H."/>
        </authorList>
    </citation>
    <scope>NUCLEOTIDE SEQUENCE</scope>
    <source>
        <strain evidence="2">CBS 540.89</strain>
    </source>
</reference>
<comment type="caution">
    <text evidence="2">The sequence shown here is derived from an EMBL/GenBank/DDBJ whole genome shotgun (WGS) entry which is preliminary data.</text>
</comment>
<evidence type="ECO:0000256" key="1">
    <source>
        <dbReference type="SAM" id="SignalP"/>
    </source>
</evidence>
<accession>A0AA40B2R1</accession>
<dbReference type="Proteomes" id="UP001172159">
    <property type="component" value="Unassembled WGS sequence"/>
</dbReference>
<name>A0AA40B2R1_9PEZI</name>
<feature type="chain" id="PRO_5041317764" evidence="1">
    <location>
        <begin position="24"/>
        <end position="343"/>
    </location>
</feature>
<evidence type="ECO:0000313" key="3">
    <source>
        <dbReference type="Proteomes" id="UP001172159"/>
    </source>
</evidence>
<evidence type="ECO:0000313" key="2">
    <source>
        <dbReference type="EMBL" id="KAK0726586.1"/>
    </source>
</evidence>
<keyword evidence="1" id="KW-0732">Signal</keyword>
<sequence>MRAFLSLSSWLLLGVFLIGQVQGGPNSIYAHAAERVLAYMLYEAEGLALEGKNTGRVLAKECTPGQKRRCDFHQFLTYIAGKGATGSPSLKNNPRYQAFDSTNRDNIANTIQLLATDPSMTRVVDVDFRPGLVLEDVRNGYVRLMEDGYREYIPWLRSHVNAMDPGPARTKAATALDNVGPLTGRIVWLRDAPLKGAIADEMMSTFDKNQQNTFYKMKALRDDKGNLLKDDKGNVKYEIFNPPLKPIDWKAETRTFAGKTWKVIDLEKAAKANPETWAKIGDHITNHASLVEQGKAGAKWMPDTKQQIQVHEPVTVAFRKLHQQLVPTAQYPAHELVVRKKCN</sequence>
<feature type="signal peptide" evidence="1">
    <location>
        <begin position="1"/>
        <end position="23"/>
    </location>
</feature>
<proteinExistence type="predicted"/>
<organism evidence="2 3">
    <name type="scientific">Apiosordaria backusii</name>
    <dbReference type="NCBI Taxonomy" id="314023"/>
    <lineage>
        <taxon>Eukaryota</taxon>
        <taxon>Fungi</taxon>
        <taxon>Dikarya</taxon>
        <taxon>Ascomycota</taxon>
        <taxon>Pezizomycotina</taxon>
        <taxon>Sordariomycetes</taxon>
        <taxon>Sordariomycetidae</taxon>
        <taxon>Sordariales</taxon>
        <taxon>Lasiosphaeriaceae</taxon>
        <taxon>Apiosordaria</taxon>
    </lineage>
</organism>
<keyword evidence="3" id="KW-1185">Reference proteome</keyword>
<gene>
    <name evidence="2" type="ORF">B0T21DRAFT_413911</name>
</gene>
<dbReference type="EMBL" id="JAUKTV010000010">
    <property type="protein sequence ID" value="KAK0726586.1"/>
    <property type="molecule type" value="Genomic_DNA"/>
</dbReference>